<evidence type="ECO:0008006" key="3">
    <source>
        <dbReference type="Google" id="ProtNLM"/>
    </source>
</evidence>
<dbReference type="RefSeq" id="WP_281487870.1">
    <property type="nucleotide sequence ID" value="NZ_JASATX010000001.1"/>
</dbReference>
<dbReference type="InterPro" id="IPR036465">
    <property type="entry name" value="vWFA_dom_sf"/>
</dbReference>
<organism evidence="1 2">
    <name type="scientific">Ruicaihuangia caeni</name>
    <dbReference type="NCBI Taxonomy" id="3042517"/>
    <lineage>
        <taxon>Bacteria</taxon>
        <taxon>Bacillati</taxon>
        <taxon>Actinomycetota</taxon>
        <taxon>Actinomycetes</taxon>
        <taxon>Micrococcales</taxon>
        <taxon>Microbacteriaceae</taxon>
        <taxon>Ruicaihuangia</taxon>
    </lineage>
</organism>
<comment type="caution">
    <text evidence="1">The sequence shown here is derived from an EMBL/GenBank/DDBJ whole genome shotgun (WGS) entry which is preliminary data.</text>
</comment>
<dbReference type="Proteomes" id="UP001321506">
    <property type="component" value="Unassembled WGS sequence"/>
</dbReference>
<evidence type="ECO:0000313" key="1">
    <source>
        <dbReference type="EMBL" id="MDI2098109.1"/>
    </source>
</evidence>
<dbReference type="EMBL" id="JASATX010000001">
    <property type="protein sequence ID" value="MDI2098109.1"/>
    <property type="molecule type" value="Genomic_DNA"/>
</dbReference>
<dbReference type="AlphaFoldDB" id="A0AAW6T461"/>
<protein>
    <recommendedName>
        <fullName evidence="3">VWA domain-containing protein</fullName>
    </recommendedName>
</protein>
<reference evidence="1 2" key="1">
    <citation type="submission" date="2023-04" db="EMBL/GenBank/DDBJ databases">
        <title>Klugiella caeni sp. nov. isolated from the sludge of biochemical tank.</title>
        <authorList>
            <person name="Geng K."/>
        </authorList>
    </citation>
    <scope>NUCLEOTIDE SEQUENCE [LARGE SCALE GENOMIC DNA]</scope>
    <source>
        <strain evidence="1 2">YN-L-19</strain>
    </source>
</reference>
<proteinExistence type="predicted"/>
<sequence>MRGGATMVDELPVMARQPLHCFLLLDCSGSMASDGKIQALNAAVREALPHLREVESANPHAQLLVRAIAFSTDARWHLAEPTPVEQLDWRPVTAGGYTDLGAAIDLLLPELETPPMPPNALPPAIVLVSDGMPTDDYEHSLEALLHSEWGAQSLRAAIAIGKDADRAALAAFMDGAAPLSASDPEQLAGALRWATSRATQLASTLSEWVDRAHAPRAVDGDVEEAVW</sequence>
<accession>A0AAW6T461</accession>
<evidence type="ECO:0000313" key="2">
    <source>
        <dbReference type="Proteomes" id="UP001321506"/>
    </source>
</evidence>
<gene>
    <name evidence="1" type="ORF">QF206_03910</name>
</gene>
<dbReference type="SUPFAM" id="SSF53300">
    <property type="entry name" value="vWA-like"/>
    <property type="match status" value="1"/>
</dbReference>
<keyword evidence="2" id="KW-1185">Reference proteome</keyword>
<name>A0AAW6T461_9MICO</name>
<dbReference type="Gene3D" id="3.40.50.410">
    <property type="entry name" value="von Willebrand factor, type A domain"/>
    <property type="match status" value="1"/>
</dbReference>